<reference evidence="1 2" key="1">
    <citation type="submission" date="2013-05" db="EMBL/GenBank/DDBJ databases">
        <title>Genome sequence of Streptomyces sparsogenes DSM 40356.</title>
        <authorList>
            <person name="Coyne S."/>
            <person name="Seebeck F.P."/>
        </authorList>
    </citation>
    <scope>NUCLEOTIDE SEQUENCE [LARGE SCALE GENOMIC DNA]</scope>
    <source>
        <strain evidence="1 2">DSM 40356</strain>
    </source>
</reference>
<keyword evidence="2" id="KW-1185">Reference proteome</keyword>
<comment type="caution">
    <text evidence="1">The sequence shown here is derived from an EMBL/GenBank/DDBJ whole genome shotgun (WGS) entry which is preliminary data.</text>
</comment>
<proteinExistence type="predicted"/>
<sequence length="185" mass="20115">MNGMNGIQLVLRALHHGESHLAGELTTAAERHRADHEVHHVATDLAQWSREHLRRLADTGRDHGLSLAGPPRDTARIPAPAPGPLSAIEEKAAETLGHQPEPGLLLLRDLRDLHLGAARNSLHWEMLAQAAQAARDGDLLALASACHPRALRQMRWTNTLIKTLSPQILTSVGRVRAREGGLPAE</sequence>
<organism evidence="1 2">
    <name type="scientific">Streptomyces sparsogenes DSM 40356</name>
    <dbReference type="NCBI Taxonomy" id="1331668"/>
    <lineage>
        <taxon>Bacteria</taxon>
        <taxon>Bacillati</taxon>
        <taxon>Actinomycetota</taxon>
        <taxon>Actinomycetes</taxon>
        <taxon>Kitasatosporales</taxon>
        <taxon>Streptomycetaceae</taxon>
        <taxon>Streptomyces</taxon>
    </lineage>
</organism>
<protein>
    <submittedName>
        <fullName evidence="1">Uncharacterized protein</fullName>
    </submittedName>
</protein>
<evidence type="ECO:0000313" key="2">
    <source>
        <dbReference type="Proteomes" id="UP000186168"/>
    </source>
</evidence>
<accession>A0A1R1SE05</accession>
<evidence type="ECO:0000313" key="1">
    <source>
        <dbReference type="EMBL" id="OMI36462.1"/>
    </source>
</evidence>
<dbReference type="EMBL" id="ASQP01000333">
    <property type="protein sequence ID" value="OMI36462.1"/>
    <property type="molecule type" value="Genomic_DNA"/>
</dbReference>
<name>A0A1R1SE05_9ACTN</name>
<dbReference type="Proteomes" id="UP000186168">
    <property type="component" value="Unassembled WGS sequence"/>
</dbReference>
<dbReference type="AlphaFoldDB" id="A0A1R1SE05"/>
<gene>
    <name evidence="1" type="ORF">SPAR_25946</name>
</gene>
<dbReference type="STRING" id="67365.GCA_001704635_03347"/>